<dbReference type="PROSITE" id="PS50005">
    <property type="entry name" value="TPR"/>
    <property type="match status" value="1"/>
</dbReference>
<dbReference type="STRING" id="388280.SAMN04488057_102465"/>
<dbReference type="Gene3D" id="2.120.10.30">
    <property type="entry name" value="TolB, C-terminal domain"/>
    <property type="match status" value="1"/>
</dbReference>
<evidence type="ECO:0000256" key="4">
    <source>
        <dbReference type="PROSITE-ProRule" id="PRU00339"/>
    </source>
</evidence>
<dbReference type="InterPro" id="IPR011042">
    <property type="entry name" value="6-blade_b-propeller_TolB-like"/>
</dbReference>
<dbReference type="InterPro" id="IPR019734">
    <property type="entry name" value="TPR_rpt"/>
</dbReference>
<accession>A0A1M7KH89</accession>
<sequence length="649" mass="72640">MKKATYLGYFNAILALAGILLLQVSCTSLQQKAQNQFSAGEYQMAINSFARLLEKEPDNSEANFYMAESYRLSNRVEKATEYYKKVTEKDATFESQYYKGKSLKGQGDYEAAKEAFEAAKTLTMDDERIALAEKEIKNIEAISSIEPIWPNHELENYELLNTSGIDYAPVLSENYLYFTSSRGSGDMYPATGQGYTRLFRARAEGVNVDVQNVQTLPEFRNESGLNQGAIAISPDGNTIIYARGNAGSKNDLPDVSLFASYFRGGGFTEPIFMPVNGEPEYWNSTPAFSPDGEVLYFASNRPGGYGGTDLYQSTKLANGDFGNVVNMGPEINTAGNEMFPRPMPNGEFYFSSDGHPGYGKLDLFVLREDEDSTGVRNLGPNFNSLADDFGIFFTDYPKEGFITSNREGGKGDDDIYYFKDMTPPPKVVNVLLNVQTKERLENGEEQVLPQTRVVLYDENNQTIDGNFSSQNGRLRFPLEPDKNYSMIASKNGYFTKSIPYSTVGKTPAREDLVEQVTNVTLDTTIVLEQLVLERAIVLENIYYDLDKADIRPDAAAELDKLVQILKDNPGIRIELSSHTDARASDAYNDDLSQRRAESAVEYIVSQGIDSDRLEARGYGERQLIIENAQTEEEHQTNRRTEFKVIEITD</sequence>
<dbReference type="Pfam" id="PF07676">
    <property type="entry name" value="PD40"/>
    <property type="match status" value="4"/>
</dbReference>
<dbReference type="PRINTS" id="PR01021">
    <property type="entry name" value="OMPADOMAIN"/>
</dbReference>
<keyword evidence="4" id="KW-0802">TPR repeat</keyword>
<feature type="repeat" description="TPR" evidence="4">
    <location>
        <begin position="26"/>
        <end position="59"/>
    </location>
</feature>
<dbReference type="Proteomes" id="UP000184513">
    <property type="component" value="Unassembled WGS sequence"/>
</dbReference>
<dbReference type="PANTHER" id="PTHR30329:SF21">
    <property type="entry name" value="LIPOPROTEIN YIAD-RELATED"/>
    <property type="match status" value="1"/>
</dbReference>
<comment type="subcellular location">
    <subcellularLocation>
        <location evidence="1">Cell outer membrane</location>
    </subcellularLocation>
</comment>
<feature type="domain" description="OmpA-like" evidence="6">
    <location>
        <begin position="531"/>
        <end position="648"/>
    </location>
</feature>
<proteinExistence type="predicted"/>
<dbReference type="Pfam" id="PF14559">
    <property type="entry name" value="TPR_19"/>
    <property type="match status" value="1"/>
</dbReference>
<dbReference type="InterPro" id="IPR011990">
    <property type="entry name" value="TPR-like_helical_dom_sf"/>
</dbReference>
<keyword evidence="2 5" id="KW-0472">Membrane</keyword>
<dbReference type="InterPro" id="IPR006665">
    <property type="entry name" value="OmpA-like"/>
</dbReference>
<name>A0A1M7KH89_9BACT</name>
<dbReference type="SMART" id="SM00028">
    <property type="entry name" value="TPR"/>
    <property type="match status" value="3"/>
</dbReference>
<evidence type="ECO:0000256" key="5">
    <source>
        <dbReference type="PROSITE-ProRule" id="PRU00473"/>
    </source>
</evidence>
<dbReference type="InterPro" id="IPR006664">
    <property type="entry name" value="OMP_bac"/>
</dbReference>
<dbReference type="CDD" id="cd07185">
    <property type="entry name" value="OmpA_C-like"/>
    <property type="match status" value="1"/>
</dbReference>
<dbReference type="InterPro" id="IPR050330">
    <property type="entry name" value="Bact_OuterMem_StrucFunc"/>
</dbReference>
<evidence type="ECO:0000256" key="2">
    <source>
        <dbReference type="ARBA" id="ARBA00023136"/>
    </source>
</evidence>
<dbReference type="SUPFAM" id="SSF48452">
    <property type="entry name" value="TPR-like"/>
    <property type="match status" value="1"/>
</dbReference>
<dbReference type="RefSeq" id="WP_073093012.1">
    <property type="nucleotide sequence ID" value="NZ_FRCY01000002.1"/>
</dbReference>
<dbReference type="OrthoDB" id="9809364at2"/>
<evidence type="ECO:0000259" key="6">
    <source>
        <dbReference type="PROSITE" id="PS51123"/>
    </source>
</evidence>
<dbReference type="PANTHER" id="PTHR30329">
    <property type="entry name" value="STATOR ELEMENT OF FLAGELLAR MOTOR COMPLEX"/>
    <property type="match status" value="1"/>
</dbReference>
<dbReference type="GO" id="GO:0009279">
    <property type="term" value="C:cell outer membrane"/>
    <property type="evidence" value="ECO:0007669"/>
    <property type="project" value="UniProtKB-SubCell"/>
</dbReference>
<dbReference type="Gene3D" id="3.30.1330.60">
    <property type="entry name" value="OmpA-like domain"/>
    <property type="match status" value="1"/>
</dbReference>
<evidence type="ECO:0000313" key="8">
    <source>
        <dbReference type="Proteomes" id="UP000184513"/>
    </source>
</evidence>
<dbReference type="AlphaFoldDB" id="A0A1M7KH89"/>
<evidence type="ECO:0000256" key="1">
    <source>
        <dbReference type="ARBA" id="ARBA00004442"/>
    </source>
</evidence>
<dbReference type="EMBL" id="FRCY01000002">
    <property type="protein sequence ID" value="SHM64708.1"/>
    <property type="molecule type" value="Genomic_DNA"/>
</dbReference>
<dbReference type="SUPFAM" id="SSF103088">
    <property type="entry name" value="OmpA-like"/>
    <property type="match status" value="1"/>
</dbReference>
<reference evidence="7 8" key="1">
    <citation type="submission" date="2016-11" db="EMBL/GenBank/DDBJ databases">
        <authorList>
            <person name="Jaros S."/>
            <person name="Januszkiewicz K."/>
            <person name="Wedrychowicz H."/>
        </authorList>
    </citation>
    <scope>NUCLEOTIDE SEQUENCE [LARGE SCALE GENOMIC DNA]</scope>
    <source>
        <strain evidence="7 8">CGMCC 1.6102</strain>
    </source>
</reference>
<keyword evidence="8" id="KW-1185">Reference proteome</keyword>
<dbReference type="InterPro" id="IPR011659">
    <property type="entry name" value="WD40"/>
</dbReference>
<keyword evidence="3" id="KW-0998">Cell outer membrane</keyword>
<dbReference type="SUPFAM" id="SSF82171">
    <property type="entry name" value="DPP6 N-terminal domain-like"/>
    <property type="match status" value="1"/>
</dbReference>
<dbReference type="Gene3D" id="1.25.40.10">
    <property type="entry name" value="Tetratricopeptide repeat domain"/>
    <property type="match status" value="1"/>
</dbReference>
<evidence type="ECO:0000313" key="7">
    <source>
        <dbReference type="EMBL" id="SHM64708.1"/>
    </source>
</evidence>
<dbReference type="InterPro" id="IPR036737">
    <property type="entry name" value="OmpA-like_sf"/>
</dbReference>
<dbReference type="Pfam" id="PF00691">
    <property type="entry name" value="OmpA"/>
    <property type="match status" value="1"/>
</dbReference>
<organism evidence="7 8">
    <name type="scientific">Cyclobacterium lianum</name>
    <dbReference type="NCBI Taxonomy" id="388280"/>
    <lineage>
        <taxon>Bacteria</taxon>
        <taxon>Pseudomonadati</taxon>
        <taxon>Bacteroidota</taxon>
        <taxon>Cytophagia</taxon>
        <taxon>Cytophagales</taxon>
        <taxon>Cyclobacteriaceae</taxon>
        <taxon>Cyclobacterium</taxon>
    </lineage>
</organism>
<gene>
    <name evidence="7" type="ORF">SAMN04488057_102465</name>
</gene>
<dbReference type="PROSITE" id="PS51123">
    <property type="entry name" value="OMPA_2"/>
    <property type="match status" value="1"/>
</dbReference>
<evidence type="ECO:0000256" key="3">
    <source>
        <dbReference type="ARBA" id="ARBA00023237"/>
    </source>
</evidence>
<protein>
    <submittedName>
        <fullName evidence="7">Outer membrane protein OmpA</fullName>
    </submittedName>
</protein>